<dbReference type="Gene3D" id="3.30.160.60">
    <property type="entry name" value="Classic Zinc Finger"/>
    <property type="match status" value="1"/>
</dbReference>
<dbReference type="PRINTS" id="PR01407">
    <property type="entry name" value="BUTYPHLNCDUF"/>
</dbReference>
<dbReference type="InterPro" id="IPR043136">
    <property type="entry name" value="B30.2/SPRY_sf"/>
</dbReference>
<comment type="caution">
    <text evidence="12">The sequence shown here is derived from an EMBL/GenBank/DDBJ whole genome shotgun (WGS) entry which is preliminary data.</text>
</comment>
<comment type="similarity">
    <text evidence="2">Belongs to the TRIM/RBCC family.</text>
</comment>
<sequence>MEEDELMDQGEAEGLRDLEQNLTCPICRDVYREPVLLSCSHSFCGVCLRDSWTKGTRRSSCPVCRAELPGERPILNRALENACEAFRTKKRWLPNPKRPAPHTVCRLHDTVLTMYCKKDGDLMCVGCVTQHQYHEVVPLKDGLAYCKEQLFFKINILEKKMRVYSNNKKGFTDTKEFIEHQAKEAAESIRKEFKRLHEVLEAEKEDRLKKLAKEEQEKMATMEAMVMQAKEGVASLSKLIEQLKREMGDEDMIFMQKYPMLKESAQWPHPDLQHPPGALLDLGQHVGSLGFNIWKNMQAHVQYNPVVLDPNTASPWLDLTPDLTSMKESQQRQVVPDNPERFDPCVFLLGSKGFSQGKHRWDVAVGDNPKWILGVCTESVARKKKFTVSPKRGVWSVALSKGLVTALVPDPPEIQLERRLEKVRVRLDMDRGELSFWDAVSLAHLCTLKHTFSEKMFPLFGPGLHLTPMVLAPGKMVLHTS</sequence>
<dbReference type="SMART" id="SM00184">
    <property type="entry name" value="RING"/>
    <property type="match status" value="1"/>
</dbReference>
<evidence type="ECO:0000313" key="13">
    <source>
        <dbReference type="Proteomes" id="UP001148018"/>
    </source>
</evidence>
<dbReference type="InterPro" id="IPR001870">
    <property type="entry name" value="B30.2/SPRY"/>
</dbReference>
<dbReference type="Pfam" id="PF00622">
    <property type="entry name" value="SPRY"/>
    <property type="match status" value="1"/>
</dbReference>
<dbReference type="Gene3D" id="2.60.120.920">
    <property type="match status" value="1"/>
</dbReference>
<evidence type="ECO:0000256" key="6">
    <source>
        <dbReference type="ARBA" id="ARBA00022833"/>
    </source>
</evidence>
<keyword evidence="6" id="KW-0862">Zinc</keyword>
<dbReference type="PANTHER" id="PTHR24103">
    <property type="entry name" value="E3 UBIQUITIN-PROTEIN LIGASE TRIM"/>
    <property type="match status" value="1"/>
</dbReference>
<dbReference type="Proteomes" id="UP001148018">
    <property type="component" value="Unassembled WGS sequence"/>
</dbReference>
<dbReference type="PROSITE" id="PS50089">
    <property type="entry name" value="ZF_RING_2"/>
    <property type="match status" value="1"/>
</dbReference>
<feature type="domain" description="B box-type" evidence="10">
    <location>
        <begin position="100"/>
        <end position="139"/>
    </location>
</feature>
<organism evidence="12 13">
    <name type="scientific">Muraenolepis orangiensis</name>
    <name type="common">Patagonian moray cod</name>
    <dbReference type="NCBI Taxonomy" id="630683"/>
    <lineage>
        <taxon>Eukaryota</taxon>
        <taxon>Metazoa</taxon>
        <taxon>Chordata</taxon>
        <taxon>Craniata</taxon>
        <taxon>Vertebrata</taxon>
        <taxon>Euteleostomi</taxon>
        <taxon>Actinopterygii</taxon>
        <taxon>Neopterygii</taxon>
        <taxon>Teleostei</taxon>
        <taxon>Neoteleostei</taxon>
        <taxon>Acanthomorphata</taxon>
        <taxon>Zeiogadaria</taxon>
        <taxon>Gadariae</taxon>
        <taxon>Gadiformes</taxon>
        <taxon>Muraenolepidoidei</taxon>
        <taxon>Muraenolepididae</taxon>
        <taxon>Muraenolepis</taxon>
    </lineage>
</organism>
<dbReference type="SUPFAM" id="SSF57850">
    <property type="entry name" value="RING/U-box"/>
    <property type="match status" value="1"/>
</dbReference>
<dbReference type="SUPFAM" id="SSF49899">
    <property type="entry name" value="Concanavalin A-like lectins/glucanases"/>
    <property type="match status" value="1"/>
</dbReference>
<dbReference type="InterPro" id="IPR013320">
    <property type="entry name" value="ConA-like_dom_sf"/>
</dbReference>
<dbReference type="EMBL" id="JANIIK010000109">
    <property type="protein sequence ID" value="KAJ3598153.1"/>
    <property type="molecule type" value="Genomic_DNA"/>
</dbReference>
<keyword evidence="8" id="KW-0175">Coiled coil</keyword>
<evidence type="ECO:0000256" key="8">
    <source>
        <dbReference type="SAM" id="Coils"/>
    </source>
</evidence>
<dbReference type="GO" id="GO:0005737">
    <property type="term" value="C:cytoplasm"/>
    <property type="evidence" value="ECO:0007669"/>
    <property type="project" value="UniProtKB-SubCell"/>
</dbReference>
<dbReference type="GO" id="GO:0008270">
    <property type="term" value="F:zinc ion binding"/>
    <property type="evidence" value="ECO:0007669"/>
    <property type="project" value="UniProtKB-KW"/>
</dbReference>
<name>A0A9Q0IF63_9TELE</name>
<dbReference type="SMART" id="SM00449">
    <property type="entry name" value="SPRY"/>
    <property type="match status" value="1"/>
</dbReference>
<dbReference type="SMART" id="SM00589">
    <property type="entry name" value="PRY"/>
    <property type="match status" value="1"/>
</dbReference>
<feature type="domain" description="B30.2/SPRY" evidence="11">
    <location>
        <begin position="286"/>
        <end position="478"/>
    </location>
</feature>
<dbReference type="InterPro" id="IPR018957">
    <property type="entry name" value="Znf_C3HC4_RING-type"/>
</dbReference>
<evidence type="ECO:0000256" key="3">
    <source>
        <dbReference type="ARBA" id="ARBA00022490"/>
    </source>
</evidence>
<evidence type="ECO:0000259" key="11">
    <source>
        <dbReference type="PROSITE" id="PS50188"/>
    </source>
</evidence>
<dbReference type="SMART" id="SM00336">
    <property type="entry name" value="BBOX"/>
    <property type="match status" value="1"/>
</dbReference>
<dbReference type="PROSITE" id="PS50119">
    <property type="entry name" value="ZF_BBOX"/>
    <property type="match status" value="1"/>
</dbReference>
<dbReference type="InterPro" id="IPR000315">
    <property type="entry name" value="Znf_B-box"/>
</dbReference>
<dbReference type="Pfam" id="PF13765">
    <property type="entry name" value="PRY"/>
    <property type="match status" value="1"/>
</dbReference>
<evidence type="ECO:0000313" key="12">
    <source>
        <dbReference type="EMBL" id="KAJ3598152.1"/>
    </source>
</evidence>
<dbReference type="InterPro" id="IPR050143">
    <property type="entry name" value="TRIM/RBCC"/>
</dbReference>
<dbReference type="InterPro" id="IPR003879">
    <property type="entry name" value="Butyrophylin_SPRY"/>
</dbReference>
<dbReference type="InterPro" id="IPR003877">
    <property type="entry name" value="SPRY_dom"/>
</dbReference>
<keyword evidence="3" id="KW-0963">Cytoplasm</keyword>
<dbReference type="SUPFAM" id="SSF57845">
    <property type="entry name" value="B-box zinc-binding domain"/>
    <property type="match status" value="1"/>
</dbReference>
<dbReference type="InterPro" id="IPR001841">
    <property type="entry name" value="Znf_RING"/>
</dbReference>
<evidence type="ECO:0000256" key="5">
    <source>
        <dbReference type="ARBA" id="ARBA00022771"/>
    </source>
</evidence>
<reference evidence="12" key="1">
    <citation type="submission" date="2022-07" db="EMBL/GenBank/DDBJ databases">
        <title>Chromosome-level genome of Muraenolepis orangiensis.</title>
        <authorList>
            <person name="Kim J."/>
        </authorList>
    </citation>
    <scope>NUCLEOTIDE SEQUENCE</scope>
    <source>
        <strain evidence="12">KU_S4_2022</strain>
        <tissue evidence="12">Muscle</tissue>
    </source>
</reference>
<evidence type="ECO:0000259" key="9">
    <source>
        <dbReference type="PROSITE" id="PS50089"/>
    </source>
</evidence>
<dbReference type="InterPro" id="IPR006574">
    <property type="entry name" value="PRY"/>
</dbReference>
<dbReference type="Pfam" id="PF00097">
    <property type="entry name" value="zf-C3HC4"/>
    <property type="match status" value="1"/>
</dbReference>
<accession>A0A9Q0IF63</accession>
<dbReference type="PROSITE" id="PS00518">
    <property type="entry name" value="ZF_RING_1"/>
    <property type="match status" value="1"/>
</dbReference>
<evidence type="ECO:0000256" key="7">
    <source>
        <dbReference type="PROSITE-ProRule" id="PRU00024"/>
    </source>
</evidence>
<keyword evidence="5 7" id="KW-0863">Zinc-finger</keyword>
<dbReference type="OrthoDB" id="6105938at2759"/>
<dbReference type="PROSITE" id="PS50188">
    <property type="entry name" value="B302_SPRY"/>
    <property type="match status" value="1"/>
</dbReference>
<gene>
    <name evidence="12" type="ORF">NHX12_001666</name>
</gene>
<protein>
    <submittedName>
        <fullName evidence="12">Uncharacterized protein</fullName>
    </submittedName>
</protein>
<keyword evidence="13" id="KW-1185">Reference proteome</keyword>
<dbReference type="CDD" id="cd12893">
    <property type="entry name" value="SPRY_PRY_TRIM35"/>
    <property type="match status" value="1"/>
</dbReference>
<dbReference type="AlphaFoldDB" id="A0A9Q0IF63"/>
<dbReference type="EMBL" id="JANIIK010000109">
    <property type="protein sequence ID" value="KAJ3598152.1"/>
    <property type="molecule type" value="Genomic_DNA"/>
</dbReference>
<evidence type="ECO:0000259" key="10">
    <source>
        <dbReference type="PROSITE" id="PS50119"/>
    </source>
</evidence>
<proteinExistence type="inferred from homology"/>
<feature type="coiled-coil region" evidence="8">
    <location>
        <begin position="183"/>
        <end position="246"/>
    </location>
</feature>
<evidence type="ECO:0000256" key="2">
    <source>
        <dbReference type="ARBA" id="ARBA00008518"/>
    </source>
</evidence>
<feature type="domain" description="RING-type" evidence="9">
    <location>
        <begin position="24"/>
        <end position="65"/>
    </location>
</feature>
<dbReference type="FunFam" id="2.60.120.920:FF:000004">
    <property type="entry name" value="Butyrophilin subfamily 1 member A1"/>
    <property type="match status" value="1"/>
</dbReference>
<dbReference type="Gene3D" id="3.30.40.10">
    <property type="entry name" value="Zinc/RING finger domain, C3HC4 (zinc finger)"/>
    <property type="match status" value="1"/>
</dbReference>
<comment type="subcellular location">
    <subcellularLocation>
        <location evidence="1">Cytoplasm</location>
    </subcellularLocation>
</comment>
<dbReference type="InterPro" id="IPR013083">
    <property type="entry name" value="Znf_RING/FYVE/PHD"/>
</dbReference>
<dbReference type="InterPro" id="IPR017907">
    <property type="entry name" value="Znf_RING_CS"/>
</dbReference>
<evidence type="ECO:0000256" key="1">
    <source>
        <dbReference type="ARBA" id="ARBA00004496"/>
    </source>
</evidence>
<keyword evidence="4" id="KW-0479">Metal-binding</keyword>
<dbReference type="Pfam" id="PF00643">
    <property type="entry name" value="zf-B_box"/>
    <property type="match status" value="1"/>
</dbReference>
<evidence type="ECO:0000256" key="4">
    <source>
        <dbReference type="ARBA" id="ARBA00022723"/>
    </source>
</evidence>